<dbReference type="RefSeq" id="WP_407341190.1">
    <property type="nucleotide sequence ID" value="NZ_CP136863.1"/>
</dbReference>
<accession>A0ABZ0HY40</accession>
<evidence type="ECO:0000259" key="2">
    <source>
        <dbReference type="Pfam" id="PF03428"/>
    </source>
</evidence>
<evidence type="ECO:0000256" key="1">
    <source>
        <dbReference type="SAM" id="MobiDB-lite"/>
    </source>
</evidence>
<keyword evidence="4" id="KW-0614">Plasmid</keyword>
<protein>
    <submittedName>
        <fullName evidence="4">Plasmid replication protein RepC</fullName>
    </submittedName>
</protein>
<reference evidence="4 5" key="1">
    <citation type="submission" date="2023-10" db="EMBL/GenBank/DDBJ databases">
        <title>Novel methanotroph of the genus Methylocapsa from a subarctic wetland.</title>
        <authorList>
            <person name="Belova S.E."/>
            <person name="Oshkin I.Y."/>
            <person name="Miroshnikov K."/>
            <person name="Dedysh S.N."/>
        </authorList>
    </citation>
    <scope>NUCLEOTIDE SEQUENCE [LARGE SCALE GENOMIC DNA]</scope>
    <source>
        <strain evidence="4 5">RX1</strain>
        <plasmid evidence="4 5">pRX1</plasmid>
    </source>
</reference>
<dbReference type="EMBL" id="CP136863">
    <property type="protein sequence ID" value="WOJ91653.1"/>
    <property type="molecule type" value="Genomic_DNA"/>
</dbReference>
<dbReference type="NCBIfam" id="NF040974">
    <property type="entry name" value="RepABC_RepC"/>
    <property type="match status" value="1"/>
</dbReference>
<evidence type="ECO:0000259" key="3">
    <source>
        <dbReference type="Pfam" id="PF11800"/>
    </source>
</evidence>
<keyword evidence="5" id="KW-1185">Reference proteome</keyword>
<evidence type="ECO:0000313" key="4">
    <source>
        <dbReference type="EMBL" id="WOJ91653.1"/>
    </source>
</evidence>
<gene>
    <name evidence="4" type="primary">repC</name>
    <name evidence="4" type="ORF">RZS28_19560</name>
</gene>
<feature type="compositionally biased region" description="Polar residues" evidence="1">
    <location>
        <begin position="236"/>
        <end position="248"/>
    </location>
</feature>
<name>A0ABZ0HY40_9HYPH</name>
<dbReference type="InterPro" id="IPR005090">
    <property type="entry name" value="RepC_N"/>
</dbReference>
<dbReference type="InterPro" id="IPR021760">
    <property type="entry name" value="RepC_C"/>
</dbReference>
<dbReference type="Proteomes" id="UP001626536">
    <property type="component" value="Plasmid pRX1"/>
</dbReference>
<sequence length="389" mass="42137">MTLAMMANHAIAQTCPLGASVNKWQVLNALRIAAPALGVSRRRIGLLAALLSFHPGADLVVGQNLTVFPSNASLSRRADVSESTVTRGLLDLVLAGLIIRRDSRNCKRFPMKGEGGEIKEAFGFDLTLLVARADEFQRIAAFVEQEREELKHLRLSISINQREIRKMLEIAMTEQLPGDWGAFEAAYAPLSARMPRSIPLREAAILASALDELAAEVRNLMTEHIEIYKMSSNAPQNAQHIQNSNPNPITELEPGQPVSQGQTKKPDPQTPRPPQRSYPLGMVLDACPDIATYAPNGISSWRDFVATAAVVRPFLGISPSAWEDAKDVLGPEDAAVLVAAILQRTDAINSAGGYLRSLTEKARAGAFSLGPVLMALIRSNLGSPGRKRA</sequence>
<proteinExistence type="predicted"/>
<dbReference type="Pfam" id="PF11800">
    <property type="entry name" value="RP-C_C"/>
    <property type="match status" value="1"/>
</dbReference>
<dbReference type="NCBIfam" id="NF010396">
    <property type="entry name" value="PRK13824.1"/>
    <property type="match status" value="1"/>
</dbReference>
<feature type="region of interest" description="Disordered" evidence="1">
    <location>
        <begin position="236"/>
        <end position="278"/>
    </location>
</feature>
<feature type="domain" description="Plasmid replication protein C N-terminal" evidence="2">
    <location>
        <begin position="1"/>
        <end position="171"/>
    </location>
</feature>
<feature type="domain" description="Plasmid replication protein C C-terminal" evidence="3">
    <location>
        <begin position="279"/>
        <end position="378"/>
    </location>
</feature>
<organism evidence="4 5">
    <name type="scientific">Methylocapsa polymorpha</name>
    <dbReference type="NCBI Taxonomy" id="3080828"/>
    <lineage>
        <taxon>Bacteria</taxon>
        <taxon>Pseudomonadati</taxon>
        <taxon>Pseudomonadota</taxon>
        <taxon>Alphaproteobacteria</taxon>
        <taxon>Hyphomicrobiales</taxon>
        <taxon>Beijerinckiaceae</taxon>
        <taxon>Methylocapsa</taxon>
    </lineage>
</organism>
<dbReference type="Pfam" id="PF03428">
    <property type="entry name" value="RP-C"/>
    <property type="match status" value="1"/>
</dbReference>
<geneLocation type="plasmid" evidence="4 5">
    <name>pRX1</name>
</geneLocation>
<evidence type="ECO:0000313" key="5">
    <source>
        <dbReference type="Proteomes" id="UP001626536"/>
    </source>
</evidence>
<dbReference type="InterPro" id="IPR047611">
    <property type="entry name" value="RepABC_RepC"/>
</dbReference>